<keyword evidence="2" id="KW-1185">Reference proteome</keyword>
<evidence type="ECO:0000313" key="2">
    <source>
        <dbReference type="Proteomes" id="UP000663866"/>
    </source>
</evidence>
<sequence>MIERAPSCIPVAHLVDFVDHFDMHGHGQEIAMIVLLTLCAGSGLTKLDSTAISKVNTYMQGNKYTDVSLVRFEELLKAFLESGKDAWLPVMVFVAVLQGIAVTMFEDGVILYGTKEP</sequence>
<evidence type="ECO:0000313" key="1">
    <source>
        <dbReference type="EMBL" id="CAF4582301.1"/>
    </source>
</evidence>
<protein>
    <submittedName>
        <fullName evidence="1">Uncharacterized protein</fullName>
    </submittedName>
</protein>
<feature type="non-terminal residue" evidence="1">
    <location>
        <position position="117"/>
    </location>
</feature>
<dbReference type="Proteomes" id="UP000663866">
    <property type="component" value="Unassembled WGS sequence"/>
</dbReference>
<gene>
    <name evidence="1" type="ORF">OVN521_LOCUS44477</name>
</gene>
<proteinExistence type="predicted"/>
<accession>A0A821AW93</accession>
<name>A0A821AW93_9BILA</name>
<dbReference type="AlphaFoldDB" id="A0A821AW93"/>
<dbReference type="EMBL" id="CAJOBG010067953">
    <property type="protein sequence ID" value="CAF4582301.1"/>
    <property type="molecule type" value="Genomic_DNA"/>
</dbReference>
<reference evidence="1" key="1">
    <citation type="submission" date="2021-02" db="EMBL/GenBank/DDBJ databases">
        <authorList>
            <person name="Nowell W R."/>
        </authorList>
    </citation>
    <scope>NUCLEOTIDE SEQUENCE</scope>
</reference>
<organism evidence="1 2">
    <name type="scientific">Rotaria magnacalcarata</name>
    <dbReference type="NCBI Taxonomy" id="392030"/>
    <lineage>
        <taxon>Eukaryota</taxon>
        <taxon>Metazoa</taxon>
        <taxon>Spiralia</taxon>
        <taxon>Gnathifera</taxon>
        <taxon>Rotifera</taxon>
        <taxon>Eurotatoria</taxon>
        <taxon>Bdelloidea</taxon>
        <taxon>Philodinida</taxon>
        <taxon>Philodinidae</taxon>
        <taxon>Rotaria</taxon>
    </lineage>
</organism>
<comment type="caution">
    <text evidence="1">The sequence shown here is derived from an EMBL/GenBank/DDBJ whole genome shotgun (WGS) entry which is preliminary data.</text>
</comment>